<evidence type="ECO:0000256" key="9">
    <source>
        <dbReference type="ARBA" id="ARBA00023316"/>
    </source>
</evidence>
<keyword evidence="3" id="KW-0645">Protease</keyword>
<accession>A0ABV7F9G0</accession>
<evidence type="ECO:0000313" key="13">
    <source>
        <dbReference type="Proteomes" id="UP001595530"/>
    </source>
</evidence>
<keyword evidence="9" id="KW-0961">Cell wall biogenesis/degradation</keyword>
<keyword evidence="5" id="KW-0732">Signal</keyword>
<dbReference type="PANTHER" id="PTHR37425:SF1">
    <property type="entry name" value="OUTER MEMBRANE PROTEIN"/>
    <property type="match status" value="1"/>
</dbReference>
<evidence type="ECO:0000256" key="10">
    <source>
        <dbReference type="ARBA" id="ARBA00093448"/>
    </source>
</evidence>
<sequence>MDHPTLLSPLGLQLPRRRALLRAAACLPAMALLPQAGIANDFWNRPRELWLYRKSTGEQVRETYWDDGRIIPEGYIRLCKLLRDVQAGQAVQMDIILLDIMRGVYGWFEAYGVTKPLIINSGYRNVHTNAVTEGAARNSMHTYGKATDLWMAGISTEYMARLGVYLSGGGVGYYAQKGFVHLDSGRLRVWRG</sequence>
<keyword evidence="7" id="KW-0862">Zinc</keyword>
<dbReference type="RefSeq" id="WP_390332583.1">
    <property type="nucleotide sequence ID" value="NZ_JBHRTP010000071.1"/>
</dbReference>
<evidence type="ECO:0000256" key="6">
    <source>
        <dbReference type="ARBA" id="ARBA00022801"/>
    </source>
</evidence>
<name>A0ABV7F9G0_9BURK</name>
<dbReference type="Proteomes" id="UP001595530">
    <property type="component" value="Unassembled WGS sequence"/>
</dbReference>
<keyword evidence="8" id="KW-0482">Metalloprotease</keyword>
<dbReference type="EMBL" id="JBHRTP010000071">
    <property type="protein sequence ID" value="MFC3110235.1"/>
    <property type="molecule type" value="Genomic_DNA"/>
</dbReference>
<dbReference type="SUPFAM" id="SSF55166">
    <property type="entry name" value="Hedgehog/DD-peptidase"/>
    <property type="match status" value="1"/>
</dbReference>
<evidence type="ECO:0000256" key="2">
    <source>
        <dbReference type="ARBA" id="ARBA00004776"/>
    </source>
</evidence>
<evidence type="ECO:0000256" key="5">
    <source>
        <dbReference type="ARBA" id="ARBA00022729"/>
    </source>
</evidence>
<evidence type="ECO:0000256" key="4">
    <source>
        <dbReference type="ARBA" id="ARBA00022723"/>
    </source>
</evidence>
<reference evidence="13" key="1">
    <citation type="journal article" date="2019" name="Int. J. Syst. Evol. Microbiol.">
        <title>The Global Catalogue of Microorganisms (GCM) 10K type strain sequencing project: providing services to taxonomists for standard genome sequencing and annotation.</title>
        <authorList>
            <consortium name="The Broad Institute Genomics Platform"/>
            <consortium name="The Broad Institute Genome Sequencing Center for Infectious Disease"/>
            <person name="Wu L."/>
            <person name="Ma J."/>
        </authorList>
    </citation>
    <scope>NUCLEOTIDE SEQUENCE [LARGE SCALE GENOMIC DNA]</scope>
    <source>
        <strain evidence="13">KCTC 42986</strain>
    </source>
</reference>
<dbReference type="InterPro" id="IPR009045">
    <property type="entry name" value="Zn_M74/Hedgehog-like"/>
</dbReference>
<keyword evidence="6" id="KW-0378">Hydrolase</keyword>
<evidence type="ECO:0000256" key="3">
    <source>
        <dbReference type="ARBA" id="ARBA00022670"/>
    </source>
</evidence>
<proteinExistence type="inferred from homology"/>
<evidence type="ECO:0000313" key="12">
    <source>
        <dbReference type="EMBL" id="MFC3110235.1"/>
    </source>
</evidence>
<keyword evidence="13" id="KW-1185">Reference proteome</keyword>
<evidence type="ECO:0000256" key="8">
    <source>
        <dbReference type="ARBA" id="ARBA00023049"/>
    </source>
</evidence>
<dbReference type="PANTHER" id="PTHR37425">
    <property type="match status" value="1"/>
</dbReference>
<evidence type="ECO:0000256" key="11">
    <source>
        <dbReference type="ARBA" id="ARBA00093666"/>
    </source>
</evidence>
<dbReference type="Pfam" id="PF05951">
    <property type="entry name" value="Peptidase_M15_2"/>
    <property type="match status" value="1"/>
</dbReference>
<evidence type="ECO:0000256" key="7">
    <source>
        <dbReference type="ARBA" id="ARBA00022833"/>
    </source>
</evidence>
<organism evidence="12 13">
    <name type="scientific">Undibacterium arcticum</name>
    <dbReference type="NCBI Taxonomy" id="1762892"/>
    <lineage>
        <taxon>Bacteria</taxon>
        <taxon>Pseudomonadati</taxon>
        <taxon>Pseudomonadota</taxon>
        <taxon>Betaproteobacteria</taxon>
        <taxon>Burkholderiales</taxon>
        <taxon>Oxalobacteraceae</taxon>
        <taxon>Undibacterium</taxon>
    </lineage>
</organism>
<comment type="similarity">
    <text evidence="10">Belongs to the peptidase M15 family.</text>
</comment>
<dbReference type="Gene3D" id="3.30.1380.10">
    <property type="match status" value="1"/>
</dbReference>
<comment type="caution">
    <text evidence="12">The sequence shown here is derived from an EMBL/GenBank/DDBJ whole genome shotgun (WGS) entry which is preliminary data.</text>
</comment>
<comment type="cofactor">
    <cofactor evidence="1">
        <name>Zn(2+)</name>
        <dbReference type="ChEBI" id="CHEBI:29105"/>
    </cofactor>
</comment>
<evidence type="ECO:0000256" key="1">
    <source>
        <dbReference type="ARBA" id="ARBA00001947"/>
    </source>
</evidence>
<dbReference type="InterPro" id="IPR010275">
    <property type="entry name" value="MepK"/>
</dbReference>
<keyword evidence="4" id="KW-0479">Metal-binding</keyword>
<comment type="pathway">
    <text evidence="2">Cell wall biogenesis; cell wall polysaccharide biosynthesis.</text>
</comment>
<protein>
    <recommendedName>
        <fullName evidence="11">Murein endopeptidase K</fullName>
    </recommendedName>
</protein>
<gene>
    <name evidence="12" type="ORF">ACFOFO_20100</name>
</gene>